<keyword evidence="1" id="KW-0812">Transmembrane</keyword>
<evidence type="ECO:0000259" key="2">
    <source>
        <dbReference type="Pfam" id="PF02517"/>
    </source>
</evidence>
<dbReference type="STRING" id="49280.A9996_06160"/>
<feature type="domain" description="CAAX prenyl protease 2/Lysostaphin resistance protein A-like" evidence="2">
    <location>
        <begin position="128"/>
        <end position="216"/>
    </location>
</feature>
<dbReference type="InterPro" id="IPR003675">
    <property type="entry name" value="Rce1/LyrA-like_dom"/>
</dbReference>
<dbReference type="GO" id="GO:0006508">
    <property type="term" value="P:proteolysis"/>
    <property type="evidence" value="ECO:0007669"/>
    <property type="project" value="UniProtKB-KW"/>
</dbReference>
<feature type="transmembrane region" description="Helical" evidence="1">
    <location>
        <begin position="7"/>
        <end position="31"/>
    </location>
</feature>
<dbReference type="GO" id="GO:0004175">
    <property type="term" value="F:endopeptidase activity"/>
    <property type="evidence" value="ECO:0007669"/>
    <property type="project" value="UniProtKB-ARBA"/>
</dbReference>
<dbReference type="Pfam" id="PF02517">
    <property type="entry name" value="Rce1-like"/>
    <property type="match status" value="1"/>
</dbReference>
<keyword evidence="4" id="KW-1185">Reference proteome</keyword>
<evidence type="ECO:0000313" key="3">
    <source>
        <dbReference type="EMBL" id="RAJ17361.1"/>
    </source>
</evidence>
<keyword evidence="1" id="KW-0472">Membrane</keyword>
<dbReference type="EMBL" id="QLLQ01000041">
    <property type="protein sequence ID" value="RAJ17361.1"/>
    <property type="molecule type" value="Genomic_DNA"/>
</dbReference>
<dbReference type="PANTHER" id="PTHR36435:SF1">
    <property type="entry name" value="CAAX AMINO TERMINAL PROTEASE FAMILY PROTEIN"/>
    <property type="match status" value="1"/>
</dbReference>
<comment type="caution">
    <text evidence="3">The sequence shown here is derived from an EMBL/GenBank/DDBJ whole genome shotgun (WGS) entry which is preliminary data.</text>
</comment>
<dbReference type="AlphaFoldDB" id="A0A1A7R3S3"/>
<name>A0A1A7R3S3_9FLAO</name>
<feature type="transmembrane region" description="Helical" evidence="1">
    <location>
        <begin position="184"/>
        <end position="199"/>
    </location>
</feature>
<dbReference type="GO" id="GO:0080120">
    <property type="term" value="P:CAAX-box protein maturation"/>
    <property type="evidence" value="ECO:0007669"/>
    <property type="project" value="UniProtKB-ARBA"/>
</dbReference>
<keyword evidence="3" id="KW-0645">Protease</keyword>
<organism evidence="3 4">
    <name type="scientific">Gelidibacter algens</name>
    <dbReference type="NCBI Taxonomy" id="49280"/>
    <lineage>
        <taxon>Bacteria</taxon>
        <taxon>Pseudomonadati</taxon>
        <taxon>Bacteroidota</taxon>
        <taxon>Flavobacteriia</taxon>
        <taxon>Flavobacteriales</taxon>
        <taxon>Flavobacteriaceae</taxon>
        <taxon>Gelidibacter</taxon>
    </lineage>
</organism>
<dbReference type="PANTHER" id="PTHR36435">
    <property type="entry name" value="SLR1288 PROTEIN"/>
    <property type="match status" value="1"/>
</dbReference>
<feature type="transmembrane region" description="Helical" evidence="1">
    <location>
        <begin position="204"/>
        <end position="220"/>
    </location>
</feature>
<feature type="transmembrane region" description="Helical" evidence="1">
    <location>
        <begin position="129"/>
        <end position="148"/>
    </location>
</feature>
<accession>A0A1A7R3S3</accession>
<evidence type="ECO:0000313" key="4">
    <source>
        <dbReference type="Proteomes" id="UP000248987"/>
    </source>
</evidence>
<dbReference type="OrthoDB" id="193898at2"/>
<dbReference type="RefSeq" id="WP_066432305.1">
    <property type="nucleotide sequence ID" value="NZ_LZRN01000009.1"/>
</dbReference>
<feature type="transmembrane region" description="Helical" evidence="1">
    <location>
        <begin position="43"/>
        <end position="62"/>
    </location>
</feature>
<dbReference type="Proteomes" id="UP000248987">
    <property type="component" value="Unassembled WGS sequence"/>
</dbReference>
<keyword evidence="3" id="KW-0378">Hydrolase</keyword>
<evidence type="ECO:0000256" key="1">
    <source>
        <dbReference type="SAM" id="Phobius"/>
    </source>
</evidence>
<gene>
    <name evidence="3" type="ORF">LX77_03888</name>
</gene>
<sequence length="271" mass="31626">MKIYKAFLHTIFLVGIQILIGIAIVLIFQLIDKNNKNYYEHALGLFRTFAQLSGFLIFSYYFWKPWNNWINKSDLKIDNFKIISLLFIIGIGLEFIKSPFADFNNISKYINQSDLIYNSHNFEGFDKNLIYRVVGVIIIAPIIEELFFRKYLINRLLKENSKIVTLITSSICFSLIHFETPNNLIPAFLFGLASGLIFIKTNKIGYSILLHLIGNSLWLIDVLSGDEFYNYLFELEFNSTYWMIFSLGIIMTYFGLKRITTANTKYRSLGR</sequence>
<keyword evidence="1" id="KW-1133">Transmembrane helix</keyword>
<protein>
    <submittedName>
        <fullName evidence="3">Membrane protease YdiL (CAAX protease family)</fullName>
    </submittedName>
</protein>
<proteinExistence type="predicted"/>
<feature type="transmembrane region" description="Helical" evidence="1">
    <location>
        <begin position="240"/>
        <end position="256"/>
    </location>
</feature>
<reference evidence="3 4" key="1">
    <citation type="submission" date="2018-06" db="EMBL/GenBank/DDBJ databases">
        <title>Genomic Encyclopedia of Archaeal and Bacterial Type Strains, Phase II (KMG-II): from individual species to whole genera.</title>
        <authorList>
            <person name="Goeker M."/>
        </authorList>
    </citation>
    <scope>NUCLEOTIDE SEQUENCE [LARGE SCALE GENOMIC DNA]</scope>
    <source>
        <strain evidence="3 4">DSM 12408</strain>
    </source>
</reference>
<feature type="transmembrane region" description="Helical" evidence="1">
    <location>
        <begin position="82"/>
        <end position="100"/>
    </location>
</feature>
<feature type="transmembrane region" description="Helical" evidence="1">
    <location>
        <begin position="160"/>
        <end position="178"/>
    </location>
</feature>
<dbReference type="InterPro" id="IPR052710">
    <property type="entry name" value="CAAX_protease"/>
</dbReference>